<feature type="transmembrane region" description="Helical" evidence="9">
    <location>
        <begin position="330"/>
        <end position="350"/>
    </location>
</feature>
<comment type="subcellular location">
    <subcellularLocation>
        <location evidence="1">Cell membrane</location>
        <topology evidence="1">Multi-pass membrane protein</topology>
    </subcellularLocation>
</comment>
<evidence type="ECO:0000256" key="3">
    <source>
        <dbReference type="ARBA" id="ARBA00022676"/>
    </source>
</evidence>
<feature type="transmembrane region" description="Helical" evidence="9">
    <location>
        <begin position="187"/>
        <end position="203"/>
    </location>
</feature>
<gene>
    <name evidence="10" type="ORF">PGB27_10755</name>
</gene>
<evidence type="ECO:0000313" key="11">
    <source>
        <dbReference type="Proteomes" id="UP001300763"/>
    </source>
</evidence>
<keyword evidence="3" id="KW-0328">Glycosyltransferase</keyword>
<sequence length="568" mass="58827">MTDVATRPFLPGALPPAPRTRRPRRRPTAAVGWFVGALVLYVAAGAVLVLVHDGVMEDALARVSAASSVWSSSDPKLAAIGYVWTPLPALLMVPFAPLRVLWPALVSQGWLAALLSAVASAAAVATTWGLLGDLRVRPLPRVLTTLLFALSPMVLLYAGNGMTEALLVAFLLAAARRLLAWVRDGETTALVAAGLYLALGYLARYEALVATLGAAVLVAVVSARRTGTLRRPARRRDAVLVDVGLVAGPPAAAFVLWAVVSWLVVGSPFEQFTSAYGNAALLAGADAAAVSIAVPARQLTWLAPALLPLLALVLARALGRAPRGRALARLAVPVALFGSVLAFEWATYLSGNLFGFLRYQITAIPLVVVLLGLLLARESSEGGEGSTGDAVPGRASAVLRAATGALVVVAVLGAGIATSARAMVAEPVDATQEYHRVAPLVGAPSAESALGMWASDREVAERVDAMDLPPASVLVDAGSGFAVVAASRHPERFLITSDDGFAAALADPPSHGIRVVLRSEGGGVDAVRERWASLGTPGGPAWARSLGPVAPATPFSPTWTLWEVIGRP</sequence>
<dbReference type="InterPro" id="IPR050297">
    <property type="entry name" value="LipidA_mod_glycosyltrf_83"/>
</dbReference>
<dbReference type="PANTHER" id="PTHR33908:SF11">
    <property type="entry name" value="MEMBRANE PROTEIN"/>
    <property type="match status" value="1"/>
</dbReference>
<keyword evidence="4" id="KW-0808">Transferase</keyword>
<feature type="transmembrane region" description="Helical" evidence="9">
    <location>
        <begin position="299"/>
        <end position="318"/>
    </location>
</feature>
<protein>
    <recommendedName>
        <fullName evidence="12">Glycosyltransferase RgtA/B/C/D-like domain-containing protein</fullName>
    </recommendedName>
</protein>
<keyword evidence="2" id="KW-1003">Cell membrane</keyword>
<accession>A0ABT5STL1</accession>
<evidence type="ECO:0000256" key="4">
    <source>
        <dbReference type="ARBA" id="ARBA00022679"/>
    </source>
</evidence>
<evidence type="ECO:0000256" key="5">
    <source>
        <dbReference type="ARBA" id="ARBA00022692"/>
    </source>
</evidence>
<dbReference type="RefSeq" id="WP_274200362.1">
    <property type="nucleotide sequence ID" value="NZ_JAQZAO010000004.1"/>
</dbReference>
<keyword evidence="11" id="KW-1185">Reference proteome</keyword>
<keyword evidence="6 9" id="KW-1133">Transmembrane helix</keyword>
<proteinExistence type="predicted"/>
<organism evidence="10 11">
    <name type="scientific">Actinomycetospora lemnae</name>
    <dbReference type="NCBI Taxonomy" id="3019891"/>
    <lineage>
        <taxon>Bacteria</taxon>
        <taxon>Bacillati</taxon>
        <taxon>Actinomycetota</taxon>
        <taxon>Actinomycetes</taxon>
        <taxon>Pseudonocardiales</taxon>
        <taxon>Pseudonocardiaceae</taxon>
        <taxon>Actinomycetospora</taxon>
    </lineage>
</organism>
<feature type="transmembrane region" description="Helical" evidence="9">
    <location>
        <begin position="397"/>
        <end position="417"/>
    </location>
</feature>
<evidence type="ECO:0000313" key="10">
    <source>
        <dbReference type="EMBL" id="MDD7965825.1"/>
    </source>
</evidence>
<keyword evidence="7 9" id="KW-0472">Membrane</keyword>
<feature type="transmembrane region" description="Helical" evidence="9">
    <location>
        <begin position="239"/>
        <end position="264"/>
    </location>
</feature>
<dbReference type="PANTHER" id="PTHR33908">
    <property type="entry name" value="MANNOSYLTRANSFERASE YKCB-RELATED"/>
    <property type="match status" value="1"/>
</dbReference>
<evidence type="ECO:0000256" key="1">
    <source>
        <dbReference type="ARBA" id="ARBA00004651"/>
    </source>
</evidence>
<evidence type="ECO:0000256" key="6">
    <source>
        <dbReference type="ARBA" id="ARBA00022989"/>
    </source>
</evidence>
<feature type="transmembrane region" description="Helical" evidence="9">
    <location>
        <begin position="209"/>
        <end position="227"/>
    </location>
</feature>
<feature type="region of interest" description="Disordered" evidence="8">
    <location>
        <begin position="1"/>
        <end position="24"/>
    </location>
</feature>
<feature type="transmembrane region" description="Helical" evidence="9">
    <location>
        <begin position="356"/>
        <end position="376"/>
    </location>
</feature>
<comment type="caution">
    <text evidence="10">The sequence shown here is derived from an EMBL/GenBank/DDBJ whole genome shotgun (WGS) entry which is preliminary data.</text>
</comment>
<keyword evidence="5 9" id="KW-0812">Transmembrane</keyword>
<feature type="transmembrane region" description="Helical" evidence="9">
    <location>
        <begin position="29"/>
        <end position="51"/>
    </location>
</feature>
<evidence type="ECO:0000256" key="2">
    <source>
        <dbReference type="ARBA" id="ARBA00022475"/>
    </source>
</evidence>
<evidence type="ECO:0000256" key="7">
    <source>
        <dbReference type="ARBA" id="ARBA00023136"/>
    </source>
</evidence>
<feature type="transmembrane region" description="Helical" evidence="9">
    <location>
        <begin position="110"/>
        <end position="131"/>
    </location>
</feature>
<name>A0ABT5STL1_9PSEU</name>
<feature type="transmembrane region" description="Helical" evidence="9">
    <location>
        <begin position="151"/>
        <end position="175"/>
    </location>
</feature>
<reference evidence="10 11" key="1">
    <citation type="submission" date="2023-02" db="EMBL/GenBank/DDBJ databases">
        <title>Genome sequencing required for Actinomycetospora new species description.</title>
        <authorList>
            <person name="Saimee Y."/>
            <person name="Duangmal K."/>
        </authorList>
    </citation>
    <scope>NUCLEOTIDE SEQUENCE [LARGE SCALE GENOMIC DNA]</scope>
    <source>
        <strain evidence="10 11">DW7H6</strain>
    </source>
</reference>
<evidence type="ECO:0008006" key="12">
    <source>
        <dbReference type="Google" id="ProtNLM"/>
    </source>
</evidence>
<dbReference type="EMBL" id="JAQZAO010000004">
    <property type="protein sequence ID" value="MDD7965825.1"/>
    <property type="molecule type" value="Genomic_DNA"/>
</dbReference>
<feature type="transmembrane region" description="Helical" evidence="9">
    <location>
        <begin position="77"/>
        <end position="98"/>
    </location>
</feature>
<evidence type="ECO:0000256" key="9">
    <source>
        <dbReference type="SAM" id="Phobius"/>
    </source>
</evidence>
<evidence type="ECO:0000256" key="8">
    <source>
        <dbReference type="SAM" id="MobiDB-lite"/>
    </source>
</evidence>
<dbReference type="Proteomes" id="UP001300763">
    <property type="component" value="Unassembled WGS sequence"/>
</dbReference>